<proteinExistence type="predicted"/>
<organism evidence="1">
    <name type="scientific">Rhizophora mucronata</name>
    <name type="common">Asiatic mangrove</name>
    <dbReference type="NCBI Taxonomy" id="61149"/>
    <lineage>
        <taxon>Eukaryota</taxon>
        <taxon>Viridiplantae</taxon>
        <taxon>Streptophyta</taxon>
        <taxon>Embryophyta</taxon>
        <taxon>Tracheophyta</taxon>
        <taxon>Spermatophyta</taxon>
        <taxon>Magnoliopsida</taxon>
        <taxon>eudicotyledons</taxon>
        <taxon>Gunneridae</taxon>
        <taxon>Pentapetalae</taxon>
        <taxon>rosids</taxon>
        <taxon>fabids</taxon>
        <taxon>Malpighiales</taxon>
        <taxon>Rhizophoraceae</taxon>
        <taxon>Rhizophora</taxon>
    </lineage>
</organism>
<name>A0A2P2PE73_RHIMU</name>
<reference evidence="1" key="1">
    <citation type="submission" date="2018-02" db="EMBL/GenBank/DDBJ databases">
        <title>Rhizophora mucronata_Transcriptome.</title>
        <authorList>
            <person name="Meera S.P."/>
            <person name="Sreeshan A."/>
            <person name="Augustine A."/>
        </authorList>
    </citation>
    <scope>NUCLEOTIDE SEQUENCE</scope>
    <source>
        <tissue evidence="1">Leaf</tissue>
    </source>
</reference>
<sequence length="68" mass="7527">MESLLIVDSMMGVCTITVLQLGPCLKFMHVAFWSIPFAQSLVAVFCLPRVPPFPTYLLFIGCCRCISA</sequence>
<dbReference type="EMBL" id="GGEC01072553">
    <property type="protein sequence ID" value="MBX53037.1"/>
    <property type="molecule type" value="Transcribed_RNA"/>
</dbReference>
<accession>A0A2P2PE73</accession>
<dbReference type="AlphaFoldDB" id="A0A2P2PE73"/>
<protein>
    <submittedName>
        <fullName evidence="1">Uncharacterized protein</fullName>
    </submittedName>
</protein>
<evidence type="ECO:0000313" key="1">
    <source>
        <dbReference type="EMBL" id="MBX53037.1"/>
    </source>
</evidence>